<dbReference type="RefSeq" id="WP_121219868.1">
    <property type="nucleotide sequence ID" value="NZ_RBIG01000002.1"/>
</dbReference>
<sequence length="118" mass="12674">MGFYDRMAQSALRLIAEKGASLTYRRLVQGFDPLTGATVTASTDYAVTGVVQEATPGPLDNSLIRRGDRIVLVAAEALPVTPEAGSVLLLEGIEWSIVHVGAIRPGDTAIAWRLQVRR</sequence>
<proteinExistence type="predicted"/>
<protein>
    <recommendedName>
        <fullName evidence="3">Head-tail joining protein</fullName>
    </recommendedName>
</protein>
<dbReference type="Proteomes" id="UP000277424">
    <property type="component" value="Unassembled WGS sequence"/>
</dbReference>
<dbReference type="AlphaFoldDB" id="A0A420WGT7"/>
<gene>
    <name evidence="1" type="ORF">BCL74_2152</name>
</gene>
<name>A0A420WGT7_9PROT</name>
<reference evidence="1 2" key="1">
    <citation type="submission" date="2018-10" db="EMBL/GenBank/DDBJ databases">
        <title>Comparative analysis of microorganisms from saline springs in Andes Mountain Range, Colombia.</title>
        <authorList>
            <person name="Rubin E."/>
        </authorList>
    </citation>
    <scope>NUCLEOTIDE SEQUENCE [LARGE SCALE GENOMIC DNA]</scope>
    <source>
        <strain evidence="1 2">USBA 36</strain>
    </source>
</reference>
<dbReference type="OrthoDB" id="7205619at2"/>
<evidence type="ECO:0000313" key="2">
    <source>
        <dbReference type="Proteomes" id="UP000277424"/>
    </source>
</evidence>
<evidence type="ECO:0000313" key="1">
    <source>
        <dbReference type="EMBL" id="RKQ70211.1"/>
    </source>
</evidence>
<comment type="caution">
    <text evidence="1">The sequence shown here is derived from an EMBL/GenBank/DDBJ whole genome shotgun (WGS) entry which is preliminary data.</text>
</comment>
<organism evidence="1 2">
    <name type="scientific">Oceanibaculum indicum</name>
    <dbReference type="NCBI Taxonomy" id="526216"/>
    <lineage>
        <taxon>Bacteria</taxon>
        <taxon>Pseudomonadati</taxon>
        <taxon>Pseudomonadota</taxon>
        <taxon>Alphaproteobacteria</taxon>
        <taxon>Rhodospirillales</taxon>
        <taxon>Oceanibaculaceae</taxon>
        <taxon>Oceanibaculum</taxon>
    </lineage>
</organism>
<dbReference type="EMBL" id="RBIG01000002">
    <property type="protein sequence ID" value="RKQ70211.1"/>
    <property type="molecule type" value="Genomic_DNA"/>
</dbReference>
<accession>A0A420WGT7</accession>
<evidence type="ECO:0008006" key="3">
    <source>
        <dbReference type="Google" id="ProtNLM"/>
    </source>
</evidence>